<evidence type="ECO:0000256" key="4">
    <source>
        <dbReference type="ARBA" id="ARBA00022475"/>
    </source>
</evidence>
<evidence type="ECO:0000259" key="14">
    <source>
        <dbReference type="PROSITE" id="PS50885"/>
    </source>
</evidence>
<evidence type="ECO:0000256" key="6">
    <source>
        <dbReference type="ARBA" id="ARBA00022679"/>
    </source>
</evidence>
<dbReference type="PROSITE" id="PS50885">
    <property type="entry name" value="HAMP"/>
    <property type="match status" value="1"/>
</dbReference>
<dbReference type="GO" id="GO:0005886">
    <property type="term" value="C:plasma membrane"/>
    <property type="evidence" value="ECO:0007669"/>
    <property type="project" value="UniProtKB-SubCell"/>
</dbReference>
<evidence type="ECO:0000313" key="16">
    <source>
        <dbReference type="Proteomes" id="UP000481621"/>
    </source>
</evidence>
<dbReference type="GO" id="GO:0005524">
    <property type="term" value="F:ATP binding"/>
    <property type="evidence" value="ECO:0007669"/>
    <property type="project" value="UniProtKB-KW"/>
</dbReference>
<reference evidence="15" key="1">
    <citation type="submission" date="2020-02" db="EMBL/GenBank/DDBJ databases">
        <title>Bacillus sedimentmangrovi sp. nov., isolated from sediment of the mangrove ecosystem.</title>
        <authorList>
            <person name="Liu G."/>
        </authorList>
    </citation>
    <scope>NUCLEOTIDE SEQUENCE [LARGE SCALE GENOMIC DNA]</scope>
    <source>
        <strain evidence="15">SgZ-7</strain>
    </source>
</reference>
<evidence type="ECO:0000256" key="9">
    <source>
        <dbReference type="ARBA" id="ARBA00022840"/>
    </source>
</evidence>
<keyword evidence="12" id="KW-1133">Transmembrane helix</keyword>
<dbReference type="SMART" id="SM00304">
    <property type="entry name" value="HAMP"/>
    <property type="match status" value="1"/>
</dbReference>
<dbReference type="EMBL" id="JAAIUV010000003">
    <property type="protein sequence ID" value="NEX77837.1"/>
    <property type="molecule type" value="Genomic_DNA"/>
</dbReference>
<organism evidence="15 16">
    <name type="scientific">Neobacillus thermocopriae</name>
    <dbReference type="NCBI Taxonomy" id="1215031"/>
    <lineage>
        <taxon>Bacteria</taxon>
        <taxon>Bacillati</taxon>
        <taxon>Bacillota</taxon>
        <taxon>Bacilli</taxon>
        <taxon>Bacillales</taxon>
        <taxon>Bacillaceae</taxon>
        <taxon>Neobacillus</taxon>
    </lineage>
</organism>
<evidence type="ECO:0000259" key="13">
    <source>
        <dbReference type="PROSITE" id="PS50109"/>
    </source>
</evidence>
<keyword evidence="7" id="KW-0547">Nucleotide-binding</keyword>
<keyword evidence="10" id="KW-0902">Two-component regulatory system</keyword>
<dbReference type="SUPFAM" id="SSF55874">
    <property type="entry name" value="ATPase domain of HSP90 chaperone/DNA topoisomerase II/histidine kinase"/>
    <property type="match status" value="1"/>
</dbReference>
<feature type="transmembrane region" description="Helical" evidence="12">
    <location>
        <begin position="9"/>
        <end position="28"/>
    </location>
</feature>
<protein>
    <recommendedName>
        <fullName evidence="3">histidine kinase</fullName>
        <ecNumber evidence="3">2.7.13.3</ecNumber>
    </recommendedName>
</protein>
<dbReference type="SUPFAM" id="SSF158472">
    <property type="entry name" value="HAMP domain-like"/>
    <property type="match status" value="1"/>
</dbReference>
<keyword evidence="4" id="KW-1003">Cell membrane</keyword>
<proteinExistence type="predicted"/>
<evidence type="ECO:0000256" key="2">
    <source>
        <dbReference type="ARBA" id="ARBA00004651"/>
    </source>
</evidence>
<accession>A0A6B3TQ07</accession>
<comment type="caution">
    <text evidence="15">The sequence shown here is derived from an EMBL/GenBank/DDBJ whole genome shotgun (WGS) entry which is preliminary data.</text>
</comment>
<dbReference type="Pfam" id="PF00672">
    <property type="entry name" value="HAMP"/>
    <property type="match status" value="1"/>
</dbReference>
<keyword evidence="6" id="KW-0808">Transferase</keyword>
<dbReference type="InterPro" id="IPR010559">
    <property type="entry name" value="Sig_transdc_His_kin_internal"/>
</dbReference>
<sequence>MLFQIRTKLLFYFIILVVLLTSVGLFFYKSSEKLVTEYEDSFERFLLLNDISQRTNFITEKLHAYILDQDMTYLEGYRKEKLKLIKDQKRLEKIMDSNDLTLKNYKNLIDSFLDECDATLGTFQKGEINLYSEHYNEVLKIASFLHESTLVLLNNKLTDYQKFFNQMEQQNEYYRRMSFSLFAAAFFLSALLALWISGGITKPIRLLSEAAKEISTGNLDGEDIKVTTKDELKPLTETFNQMRENLRRLVLEIKQQSELDQLLKELELRNLQNQMNPHFLFNTLNTVSKMAYLEEAEETSRLIEAVAAILRYNLGDINQATSLREELRIVKEYFFIQKTRFGERIQFKTSIEEDCLDFEIPRLILQPLVENAFIHGVESYEENGEIHLKIYRKGDRIHIEVMDNGRGMEESVKRKLLQFMNRTSTEGSYDHSETSRGNSTGIGVRNVIRRLQLFYQQNNLVAIESELNQGTNFRLMIPVSDEGGKDDVKNSNRG</sequence>
<feature type="transmembrane region" description="Helical" evidence="12">
    <location>
        <begin position="177"/>
        <end position="196"/>
    </location>
</feature>
<dbReference type="PANTHER" id="PTHR34220:SF7">
    <property type="entry name" value="SENSOR HISTIDINE KINASE YPDA"/>
    <property type="match status" value="1"/>
</dbReference>
<dbReference type="Proteomes" id="UP000481621">
    <property type="component" value="Unassembled WGS sequence"/>
</dbReference>
<evidence type="ECO:0000256" key="3">
    <source>
        <dbReference type="ARBA" id="ARBA00012438"/>
    </source>
</evidence>
<dbReference type="CDD" id="cd06225">
    <property type="entry name" value="HAMP"/>
    <property type="match status" value="1"/>
</dbReference>
<keyword evidence="12" id="KW-0812">Transmembrane</keyword>
<evidence type="ECO:0000256" key="7">
    <source>
        <dbReference type="ARBA" id="ARBA00022741"/>
    </source>
</evidence>
<keyword evidence="5" id="KW-0597">Phosphoprotein</keyword>
<dbReference type="PANTHER" id="PTHR34220">
    <property type="entry name" value="SENSOR HISTIDINE KINASE YPDA"/>
    <property type="match status" value="1"/>
</dbReference>
<dbReference type="AlphaFoldDB" id="A0A6B3TQ07"/>
<evidence type="ECO:0000256" key="1">
    <source>
        <dbReference type="ARBA" id="ARBA00000085"/>
    </source>
</evidence>
<dbReference type="SMART" id="SM00387">
    <property type="entry name" value="HATPase_c"/>
    <property type="match status" value="1"/>
</dbReference>
<keyword evidence="8" id="KW-0418">Kinase</keyword>
<feature type="domain" description="HAMP" evidence="14">
    <location>
        <begin position="198"/>
        <end position="251"/>
    </location>
</feature>
<feature type="domain" description="Histidine kinase" evidence="13">
    <location>
        <begin position="275"/>
        <end position="481"/>
    </location>
</feature>
<dbReference type="InterPro" id="IPR003660">
    <property type="entry name" value="HAMP_dom"/>
</dbReference>
<evidence type="ECO:0000256" key="12">
    <source>
        <dbReference type="SAM" id="Phobius"/>
    </source>
</evidence>
<comment type="subcellular location">
    <subcellularLocation>
        <location evidence="2">Cell membrane</location>
        <topology evidence="2">Multi-pass membrane protein</topology>
    </subcellularLocation>
</comment>
<dbReference type="RefSeq" id="WP_163250389.1">
    <property type="nucleotide sequence ID" value="NZ_JAAIUV010000003.1"/>
</dbReference>
<dbReference type="Gene3D" id="3.30.565.10">
    <property type="entry name" value="Histidine kinase-like ATPase, C-terminal domain"/>
    <property type="match status" value="1"/>
</dbReference>
<dbReference type="Pfam" id="PF06580">
    <property type="entry name" value="His_kinase"/>
    <property type="match status" value="1"/>
</dbReference>
<evidence type="ECO:0000256" key="8">
    <source>
        <dbReference type="ARBA" id="ARBA00022777"/>
    </source>
</evidence>
<dbReference type="InterPro" id="IPR005467">
    <property type="entry name" value="His_kinase_dom"/>
</dbReference>
<dbReference type="Gene3D" id="6.10.340.10">
    <property type="match status" value="1"/>
</dbReference>
<name>A0A6B3TQ07_9BACI</name>
<dbReference type="InterPro" id="IPR050640">
    <property type="entry name" value="Bact_2-comp_sensor_kinase"/>
</dbReference>
<dbReference type="InterPro" id="IPR036890">
    <property type="entry name" value="HATPase_C_sf"/>
</dbReference>
<evidence type="ECO:0000313" key="15">
    <source>
        <dbReference type="EMBL" id="NEX77837.1"/>
    </source>
</evidence>
<keyword evidence="16" id="KW-1185">Reference proteome</keyword>
<evidence type="ECO:0000256" key="10">
    <source>
        <dbReference type="ARBA" id="ARBA00023012"/>
    </source>
</evidence>
<evidence type="ECO:0000256" key="5">
    <source>
        <dbReference type="ARBA" id="ARBA00022553"/>
    </source>
</evidence>
<dbReference type="GO" id="GO:0000155">
    <property type="term" value="F:phosphorelay sensor kinase activity"/>
    <property type="evidence" value="ECO:0007669"/>
    <property type="project" value="InterPro"/>
</dbReference>
<gene>
    <name evidence="15" type="ORF">G4Z05_02905</name>
</gene>
<keyword evidence="9" id="KW-0067">ATP-binding</keyword>
<dbReference type="Pfam" id="PF02518">
    <property type="entry name" value="HATPase_c"/>
    <property type="match status" value="1"/>
</dbReference>
<keyword evidence="11 12" id="KW-0472">Membrane</keyword>
<dbReference type="EC" id="2.7.13.3" evidence="3"/>
<comment type="catalytic activity">
    <reaction evidence="1">
        <text>ATP + protein L-histidine = ADP + protein N-phospho-L-histidine.</text>
        <dbReference type="EC" id="2.7.13.3"/>
    </reaction>
</comment>
<dbReference type="PROSITE" id="PS50109">
    <property type="entry name" value="HIS_KIN"/>
    <property type="match status" value="1"/>
</dbReference>
<evidence type="ECO:0000256" key="11">
    <source>
        <dbReference type="ARBA" id="ARBA00023136"/>
    </source>
</evidence>
<dbReference type="InterPro" id="IPR003594">
    <property type="entry name" value="HATPase_dom"/>
</dbReference>